<dbReference type="AlphaFoldDB" id="A0A0F9SP21"/>
<proteinExistence type="predicted"/>
<sequence>MKRYTKIIQGIEVQFILIGNHIGWFFNLKGKEYGDYVVLEKEQPKRTDEKIVIDAFEVIEEQAESTIKKLKE</sequence>
<gene>
    <name evidence="1" type="ORF">LCGC14_0828720</name>
</gene>
<organism evidence="1">
    <name type="scientific">marine sediment metagenome</name>
    <dbReference type="NCBI Taxonomy" id="412755"/>
    <lineage>
        <taxon>unclassified sequences</taxon>
        <taxon>metagenomes</taxon>
        <taxon>ecological metagenomes</taxon>
    </lineage>
</organism>
<comment type="caution">
    <text evidence="1">The sequence shown here is derived from an EMBL/GenBank/DDBJ whole genome shotgun (WGS) entry which is preliminary data.</text>
</comment>
<protein>
    <submittedName>
        <fullName evidence="1">Uncharacterized protein</fullName>
    </submittedName>
</protein>
<name>A0A0F9SP21_9ZZZZ</name>
<reference evidence="1" key="1">
    <citation type="journal article" date="2015" name="Nature">
        <title>Complex archaea that bridge the gap between prokaryotes and eukaryotes.</title>
        <authorList>
            <person name="Spang A."/>
            <person name="Saw J.H."/>
            <person name="Jorgensen S.L."/>
            <person name="Zaremba-Niedzwiedzka K."/>
            <person name="Martijn J."/>
            <person name="Lind A.E."/>
            <person name="van Eijk R."/>
            <person name="Schleper C."/>
            <person name="Guy L."/>
            <person name="Ettema T.J."/>
        </authorList>
    </citation>
    <scope>NUCLEOTIDE SEQUENCE</scope>
</reference>
<dbReference type="EMBL" id="LAZR01002367">
    <property type="protein sequence ID" value="KKN30978.1"/>
    <property type="molecule type" value="Genomic_DNA"/>
</dbReference>
<accession>A0A0F9SP21</accession>
<evidence type="ECO:0000313" key="1">
    <source>
        <dbReference type="EMBL" id="KKN30978.1"/>
    </source>
</evidence>